<feature type="compositionally biased region" description="Low complexity" evidence="8">
    <location>
        <begin position="68"/>
        <end position="79"/>
    </location>
</feature>
<keyword evidence="5 7" id="KW-1133">Transmembrane helix</keyword>
<dbReference type="GO" id="GO:0016485">
    <property type="term" value="P:protein processing"/>
    <property type="evidence" value="ECO:0007669"/>
    <property type="project" value="UniProtKB-UniRule"/>
</dbReference>
<feature type="region of interest" description="Disordered" evidence="8">
    <location>
        <begin position="1"/>
        <end position="134"/>
    </location>
</feature>
<protein>
    <recommendedName>
        <fullName evidence="7">Gamma-secretase subunit APH-1</fullName>
        <shortName evidence="7">APH-1</shortName>
    </recommendedName>
</protein>
<comment type="caution">
    <text evidence="7">Lacks conserved residue(s) required for the propagation of feature annotation.</text>
</comment>
<feature type="transmembrane region" description="Helical" evidence="7">
    <location>
        <begin position="299"/>
        <end position="324"/>
    </location>
</feature>
<reference evidence="9" key="2">
    <citation type="submission" date="2025-08" db="UniProtKB">
        <authorList>
            <consortium name="Ensembl"/>
        </authorList>
    </citation>
    <scope>IDENTIFICATION</scope>
</reference>
<dbReference type="Pfam" id="PF06105">
    <property type="entry name" value="Aph-1"/>
    <property type="match status" value="1"/>
</dbReference>
<sequence length="635" mass="67248">MQHPQPQPLPRATPGHPTGDPPFAGHGHRGLRVDQAALGGATPPVSRPRPLCLDHAPSWQTTPPPRSHAPSRFPAPAARCRPRPSPLFRAGRRRAQAAGDVRRPRKGGGARAGSRRDPAVRAQPGTPPGTGAGAGTGAGTGAAAMTLAVFFGCTFIAFGPALSLFLFTIARDPLRIIILIAGAFFWLVSLLLSSLIWFIAVKASDPRDEALQRGLLIFGVMFSVLLQEAFRFLYYKLLRKAIEGLVALSEDGCSPISIQQMAYVAGVGFGLMSGAFSMINLLADALGPGTVGIHGDSQLYFLTSAFMTMVLIFLHTFWGILFFHGCENRRWWEIAAVVLMHLAVSGSTFWNPLYVGSLVPSYLLMAAAAVWAYLLSGGLCTEPAPLPALFAERSQPPAGILRPRRTLLSPAAPALPSISATPSALASSAIRFSPGRGGTPASPRRGRDHHPADKWHRGWPAPLPLRGQPSLQDLVLLALNYPAWDGSFLRLIPRTPLASPPGAEDAPLVPCAAGVEEAALQGAVWAEAEPCGASFSTSSPPAHGKTWPQRRTAVSWHPGGGVGGLVWGRGAAAGGGRWWEGMWGDGSQQLRLGGRGPASLQLVPARPGEGCWGLPPGDRRPLQGPEGDFSGRHRP</sequence>
<name>A0A493TFW9_ANAPP</name>
<evidence type="ECO:0000313" key="10">
    <source>
        <dbReference type="Proteomes" id="UP000016666"/>
    </source>
</evidence>
<keyword evidence="6 7" id="KW-0472">Membrane</keyword>
<keyword evidence="3 7" id="KW-0812">Transmembrane</keyword>
<dbReference type="Ensembl" id="ENSAPLT00000027877.1">
    <property type="protein sequence ID" value="ENSAPLP00000024578.1"/>
    <property type="gene ID" value="ENSAPLG00000030533.1"/>
</dbReference>
<reference evidence="9" key="3">
    <citation type="submission" date="2025-09" db="UniProtKB">
        <authorList>
            <consortium name="Ensembl"/>
        </authorList>
    </citation>
    <scope>IDENTIFICATION</scope>
</reference>
<feature type="region of interest" description="Disordered" evidence="8">
    <location>
        <begin position="431"/>
        <end position="454"/>
    </location>
</feature>
<reference evidence="9 10" key="1">
    <citation type="submission" date="2017-10" db="EMBL/GenBank/DDBJ databases">
        <title>A new Pekin duck reference genome.</title>
        <authorList>
            <person name="Hou Z.-C."/>
            <person name="Zhou Z.-K."/>
            <person name="Zhu F."/>
            <person name="Hou S.-S."/>
        </authorList>
    </citation>
    <scope>NUCLEOTIDE SEQUENCE [LARGE SCALE GENOMIC DNA]</scope>
</reference>
<dbReference type="PANTHER" id="PTHR12889">
    <property type="entry name" value="GAMMA-SECRETASE SUBUNIT APH-1"/>
    <property type="match status" value="1"/>
</dbReference>
<comment type="subunit">
    <text evidence="7">Component of the gamma-secretase complex.</text>
</comment>
<proteinExistence type="inferred from homology"/>
<dbReference type="GeneTree" id="ENSGT00390000002049"/>
<evidence type="ECO:0000256" key="4">
    <source>
        <dbReference type="ARBA" id="ARBA00022976"/>
    </source>
</evidence>
<evidence type="ECO:0000313" key="9">
    <source>
        <dbReference type="Ensembl" id="ENSAPLP00000024578.1"/>
    </source>
</evidence>
<feature type="transmembrane region" description="Helical" evidence="7">
    <location>
        <begin position="147"/>
        <end position="169"/>
    </location>
</feature>
<feature type="transmembrane region" description="Helical" evidence="7">
    <location>
        <begin position="176"/>
        <end position="199"/>
    </location>
</feature>
<keyword evidence="10" id="KW-1185">Reference proteome</keyword>
<evidence type="ECO:0000256" key="6">
    <source>
        <dbReference type="ARBA" id="ARBA00023136"/>
    </source>
</evidence>
<dbReference type="Proteomes" id="UP000016666">
    <property type="component" value="Chromosome Z"/>
</dbReference>
<comment type="subcellular location">
    <subcellularLocation>
        <location evidence="1 7">Membrane</location>
        <topology evidence="1 7">Multi-pass membrane protein</topology>
    </subcellularLocation>
</comment>
<accession>A0A493TFW9</accession>
<comment type="function">
    <text evidence="7">Potential subunit of the gamma-secretase complex, an endoprotease complex that catalyzes the intramembrane cleavage of integral proteins such as Notch receptors.</text>
</comment>
<feature type="transmembrane region" description="Helical" evidence="7">
    <location>
        <begin position="362"/>
        <end position="380"/>
    </location>
</feature>
<dbReference type="STRING" id="8840.ENSAPLP00000024578"/>
<evidence type="ECO:0000256" key="3">
    <source>
        <dbReference type="ARBA" id="ARBA00022692"/>
    </source>
</evidence>
<organism evidence="9 10">
    <name type="scientific">Anas platyrhynchos platyrhynchos</name>
    <name type="common">Northern mallard</name>
    <dbReference type="NCBI Taxonomy" id="8840"/>
    <lineage>
        <taxon>Eukaryota</taxon>
        <taxon>Metazoa</taxon>
        <taxon>Chordata</taxon>
        <taxon>Craniata</taxon>
        <taxon>Vertebrata</taxon>
        <taxon>Euteleostomi</taxon>
        <taxon>Archelosauria</taxon>
        <taxon>Archosauria</taxon>
        <taxon>Dinosauria</taxon>
        <taxon>Saurischia</taxon>
        <taxon>Theropoda</taxon>
        <taxon>Coelurosauria</taxon>
        <taxon>Aves</taxon>
        <taxon>Neognathae</taxon>
        <taxon>Galloanserae</taxon>
        <taxon>Anseriformes</taxon>
        <taxon>Anatidae</taxon>
        <taxon>Anatinae</taxon>
        <taxon>Anas</taxon>
    </lineage>
</organism>
<evidence type="ECO:0000256" key="5">
    <source>
        <dbReference type="ARBA" id="ARBA00022989"/>
    </source>
</evidence>
<keyword evidence="4 7" id="KW-0914">Notch signaling pathway</keyword>
<dbReference type="AlphaFoldDB" id="A0A493TFW9"/>
<feature type="compositionally biased region" description="Pro residues" evidence="8">
    <location>
        <begin position="1"/>
        <end position="11"/>
    </location>
</feature>
<feature type="transmembrane region" description="Helical" evidence="7">
    <location>
        <begin position="261"/>
        <end position="279"/>
    </location>
</feature>
<evidence type="ECO:0000256" key="1">
    <source>
        <dbReference type="ARBA" id="ARBA00004141"/>
    </source>
</evidence>
<comment type="similarity">
    <text evidence="2 7">Belongs to the APH-1 family.</text>
</comment>
<dbReference type="GO" id="GO:0007219">
    <property type="term" value="P:Notch signaling pathway"/>
    <property type="evidence" value="ECO:0007669"/>
    <property type="project" value="UniProtKB-UniRule"/>
</dbReference>
<evidence type="ECO:0000256" key="7">
    <source>
        <dbReference type="RuleBase" id="RU369072"/>
    </source>
</evidence>
<dbReference type="InterPro" id="IPR009294">
    <property type="entry name" value="Aph-1"/>
</dbReference>
<dbReference type="GO" id="GO:0070765">
    <property type="term" value="C:gamma-secretase complex"/>
    <property type="evidence" value="ECO:0007669"/>
    <property type="project" value="UniProtKB-UniRule"/>
</dbReference>
<feature type="region of interest" description="Disordered" evidence="8">
    <location>
        <begin position="607"/>
        <end position="635"/>
    </location>
</feature>
<feature type="transmembrane region" description="Helical" evidence="7">
    <location>
        <begin position="211"/>
        <end position="230"/>
    </location>
</feature>
<evidence type="ECO:0000256" key="2">
    <source>
        <dbReference type="ARBA" id="ARBA00005577"/>
    </source>
</evidence>
<evidence type="ECO:0000256" key="8">
    <source>
        <dbReference type="SAM" id="MobiDB-lite"/>
    </source>
</evidence>